<evidence type="ECO:0000256" key="1">
    <source>
        <dbReference type="SAM" id="Phobius"/>
    </source>
</evidence>
<gene>
    <name evidence="3" type="ORF">CLUP02_00347</name>
</gene>
<dbReference type="Proteomes" id="UP000830671">
    <property type="component" value="Chromosome 1"/>
</dbReference>
<dbReference type="PANTHER" id="PTHR24148:SF64">
    <property type="entry name" value="HETEROKARYON INCOMPATIBILITY DOMAIN-CONTAINING PROTEIN"/>
    <property type="match status" value="1"/>
</dbReference>
<keyword evidence="1" id="KW-0472">Membrane</keyword>
<evidence type="ECO:0000313" key="3">
    <source>
        <dbReference type="EMBL" id="UQC73701.1"/>
    </source>
</evidence>
<dbReference type="RefSeq" id="XP_049135354.1">
    <property type="nucleotide sequence ID" value="XM_049279397.1"/>
</dbReference>
<evidence type="ECO:0000259" key="2">
    <source>
        <dbReference type="Pfam" id="PF06985"/>
    </source>
</evidence>
<feature type="transmembrane region" description="Helical" evidence="1">
    <location>
        <begin position="21"/>
        <end position="50"/>
    </location>
</feature>
<reference evidence="3" key="1">
    <citation type="journal article" date="2021" name="Mol. Plant Microbe Interact.">
        <title>Complete Genome Sequence of the Plant-Pathogenic Fungus Colletotrichum lupini.</title>
        <authorList>
            <person name="Baroncelli R."/>
            <person name="Pensec F."/>
            <person name="Da Lio D."/>
            <person name="Boufleur T."/>
            <person name="Vicente I."/>
            <person name="Sarrocco S."/>
            <person name="Picot A."/>
            <person name="Baraldi E."/>
            <person name="Sukno S."/>
            <person name="Thon M."/>
            <person name="Le Floch G."/>
        </authorList>
    </citation>
    <scope>NUCLEOTIDE SEQUENCE</scope>
    <source>
        <strain evidence="3">IMI 504893</strain>
    </source>
</reference>
<keyword evidence="1" id="KW-1133">Transmembrane helix</keyword>
<evidence type="ECO:0000313" key="4">
    <source>
        <dbReference type="Proteomes" id="UP000830671"/>
    </source>
</evidence>
<dbReference type="InterPro" id="IPR052895">
    <property type="entry name" value="HetReg/Transcr_Mod"/>
</dbReference>
<proteinExistence type="predicted"/>
<name>A0A9Q8W875_9PEZI</name>
<dbReference type="GeneID" id="73334407"/>
<organism evidence="3 4">
    <name type="scientific">Colletotrichum lupini</name>
    <dbReference type="NCBI Taxonomy" id="145971"/>
    <lineage>
        <taxon>Eukaryota</taxon>
        <taxon>Fungi</taxon>
        <taxon>Dikarya</taxon>
        <taxon>Ascomycota</taxon>
        <taxon>Pezizomycotina</taxon>
        <taxon>Sordariomycetes</taxon>
        <taxon>Hypocreomycetidae</taxon>
        <taxon>Glomerellales</taxon>
        <taxon>Glomerellaceae</taxon>
        <taxon>Colletotrichum</taxon>
        <taxon>Colletotrichum acutatum species complex</taxon>
    </lineage>
</organism>
<keyword evidence="1" id="KW-0812">Transmembrane</keyword>
<sequence>MSGSNIHRKVGLSVRLLNTPYPAVGVLLESIPYLLLLGLLGTLTSFAIFYCSSIITRYCQYLEREQAMTIFNWHESCRRPDVKFNEGLGVPACSSCGCIAALEGIVEAQHHDAPLVPSPRTRFELTWPLSLPFVDDPSVSDLPGKMTAEPNISSSKDVRGNVTLHIGKPTTSSQEPATDSSMRVAAPYEPLFARKIRLLKLLKGNYNDPIRVELQVADLTIKPEYEALSYTWADEKKDSSRCEKIYIGERWDILLVTENCFNALRRLRFSYRSRRLWVDAICINQNDAGERSHQVGMMQSIYATATRVLIYLGENSKDEDTTSSSPWNFDIWNERSLPRDRDLTQEPYFKRVWVIQEIAAAQNPWVLFGTKGDRWLDFLHQVEETKARNCSSSGNSGDRSNRLHQLQNWFHVLPQGKLMDLQELPRLLQATALCKATDPRDRVYALLGLFQGAKQAQLIADYSLSVDQVFSGLTACMLCQSPAFMLPIFAALQPSTSSLPTSWAIDWSSASILNNMGPYLPEANSKTYLISEPRDTPRFYHNGTMVLRGRLVSQLSSYLFDSESRKGPPGVVKGHLYRISDTRFAEVVPDWAELTDEVLEIRGLKDHALVLRPVMKAPKAYHFVAVAKQPQIARITELINHLDRKVILLFSAWQYVLRGMSNGALWFQTATWDAIKAICWELKHARNMEGEDKGSSGFDFGTRLRDQIKSYGQNRNWSAIRWKTNSEIQREANKNFLHRGIEQRLQEDSTILLIFGWELGAFPNKDESGRYQRKLPWNPAYFEEGHVRDFLHRFSKVYGYAYRGPGLQQPSPARFVRVLLSQGLDQQIITFEGMLRTAGEVLLRWDTLQEKYVPWSHDSLNLKVGKSPGFELYHENIWHYGPSKDSPFKTWAADFIDSWTLLVNKRPRSPDTSSTTIAEQAIPEEVVPEELIPEERNGDKRGFWTTAKLIWTKLAGRFETPEVKPAEVKPAPPDVVSEVNWEPLLDLVRETEARLLPLEEAFTRTDDTYDEDMKDVPWEDIRII</sequence>
<dbReference type="KEGG" id="clup:CLUP02_00347"/>
<protein>
    <recommendedName>
        <fullName evidence="2">Heterokaryon incompatibility domain-containing protein</fullName>
    </recommendedName>
</protein>
<dbReference type="InterPro" id="IPR010730">
    <property type="entry name" value="HET"/>
</dbReference>
<feature type="domain" description="Heterokaryon incompatibility" evidence="2">
    <location>
        <begin position="225"/>
        <end position="357"/>
    </location>
</feature>
<dbReference type="EMBL" id="CP019471">
    <property type="protein sequence ID" value="UQC73701.1"/>
    <property type="molecule type" value="Genomic_DNA"/>
</dbReference>
<keyword evidence="4" id="KW-1185">Reference proteome</keyword>
<dbReference type="Pfam" id="PF06985">
    <property type="entry name" value="HET"/>
    <property type="match status" value="1"/>
</dbReference>
<dbReference type="AlphaFoldDB" id="A0A9Q8W875"/>
<dbReference type="PANTHER" id="PTHR24148">
    <property type="entry name" value="ANKYRIN REPEAT DOMAIN-CONTAINING PROTEIN 39 HOMOLOG-RELATED"/>
    <property type="match status" value="1"/>
</dbReference>
<accession>A0A9Q8W875</accession>